<name>A0A453FJV9_AEGTS</name>
<feature type="transmembrane region" description="Helical" evidence="3">
    <location>
        <begin position="166"/>
        <end position="185"/>
    </location>
</feature>
<reference evidence="4" key="4">
    <citation type="submission" date="2019-03" db="UniProtKB">
        <authorList>
            <consortium name="EnsemblPlants"/>
        </authorList>
    </citation>
    <scope>IDENTIFICATION</scope>
</reference>
<evidence type="ECO:0000256" key="2">
    <source>
        <dbReference type="SAM" id="MobiDB-lite"/>
    </source>
</evidence>
<sequence>MGGGHHTGLSALHPGAGHGRHDPGGAGTHDGRERRRQGEGGADAALRHRHQHAAAVALRDAAAHGHRRLLRLRHPGDGHRAGLVARGHTRRPRGDQSIIHSLLLSSICTFRSSLTVGSNQNHLSAEVPPEHEGHTGGTHSVLQHSDHPWLQPALGYFLQVTTHCQVVVLVVTCCVLHLHITSVLLTDGLVMGVTFRFFSPLGMAPVVALLGFGLFERGFPVVGRCVEVGLPMLILFVVLS</sequence>
<reference evidence="5" key="2">
    <citation type="journal article" date="2017" name="Nat. Plants">
        <title>The Aegilops tauschii genome reveals multiple impacts of transposons.</title>
        <authorList>
            <person name="Zhao G."/>
            <person name="Zou C."/>
            <person name="Li K."/>
            <person name="Wang K."/>
            <person name="Li T."/>
            <person name="Gao L."/>
            <person name="Zhang X."/>
            <person name="Wang H."/>
            <person name="Yang Z."/>
            <person name="Liu X."/>
            <person name="Jiang W."/>
            <person name="Mao L."/>
            <person name="Kong X."/>
            <person name="Jiao Y."/>
            <person name="Jia J."/>
        </authorList>
    </citation>
    <scope>NUCLEOTIDE SEQUENCE [LARGE SCALE GENOMIC DNA]</scope>
    <source>
        <strain evidence="5">cv. AL8/78</strain>
    </source>
</reference>
<keyword evidence="3" id="KW-0812">Transmembrane</keyword>
<evidence type="ECO:0000256" key="1">
    <source>
        <dbReference type="ARBA" id="ARBA00008821"/>
    </source>
</evidence>
<dbReference type="Gramene" id="AET3Gv20700200.13">
    <property type="protein sequence ID" value="AET3Gv20700200.13"/>
    <property type="gene ID" value="AET3Gv20700200"/>
</dbReference>
<keyword evidence="5" id="KW-1185">Reference proteome</keyword>
<dbReference type="EnsemblPlants" id="AET3Gv20700200.13">
    <property type="protein sequence ID" value="AET3Gv20700200.13"/>
    <property type="gene ID" value="AET3Gv20700200"/>
</dbReference>
<keyword evidence="3" id="KW-1133">Transmembrane helix</keyword>
<reference evidence="4" key="5">
    <citation type="journal article" date="2021" name="G3 (Bethesda)">
        <title>Aegilops tauschii genome assembly Aet v5.0 features greater sequence contiguity and improved annotation.</title>
        <authorList>
            <person name="Wang L."/>
            <person name="Zhu T."/>
            <person name="Rodriguez J.C."/>
            <person name="Deal K.R."/>
            <person name="Dubcovsky J."/>
            <person name="McGuire P.E."/>
            <person name="Lux T."/>
            <person name="Spannagl M."/>
            <person name="Mayer K.F.X."/>
            <person name="Baldrich P."/>
            <person name="Meyers B.C."/>
            <person name="Huo N."/>
            <person name="Gu Y.Q."/>
            <person name="Zhou H."/>
            <person name="Devos K.M."/>
            <person name="Bennetzen J.L."/>
            <person name="Unver T."/>
            <person name="Budak H."/>
            <person name="Gulick P.J."/>
            <person name="Galiba G."/>
            <person name="Kalapos B."/>
            <person name="Nelson D.R."/>
            <person name="Li P."/>
            <person name="You F.M."/>
            <person name="Luo M.C."/>
            <person name="Dvorak J."/>
        </authorList>
    </citation>
    <scope>NUCLEOTIDE SEQUENCE [LARGE SCALE GENOMIC DNA]</scope>
    <source>
        <strain evidence="4">cv. AL8/78</strain>
    </source>
</reference>
<feature type="region of interest" description="Disordered" evidence="2">
    <location>
        <begin position="1"/>
        <end position="51"/>
    </location>
</feature>
<evidence type="ECO:0000313" key="4">
    <source>
        <dbReference type="EnsemblPlants" id="AET3Gv20700200.13"/>
    </source>
</evidence>
<evidence type="ECO:0000256" key="3">
    <source>
        <dbReference type="SAM" id="Phobius"/>
    </source>
</evidence>
<accession>A0A453FJV9</accession>
<feature type="compositionally biased region" description="Basic and acidic residues" evidence="2">
    <location>
        <begin position="19"/>
        <end position="38"/>
    </location>
</feature>
<evidence type="ECO:0000313" key="5">
    <source>
        <dbReference type="Proteomes" id="UP000015105"/>
    </source>
</evidence>
<feature type="region of interest" description="Disordered" evidence="2">
    <location>
        <begin position="121"/>
        <end position="142"/>
    </location>
</feature>
<organism evidence="4 5">
    <name type="scientific">Aegilops tauschii subsp. strangulata</name>
    <name type="common">Goatgrass</name>
    <dbReference type="NCBI Taxonomy" id="200361"/>
    <lineage>
        <taxon>Eukaryota</taxon>
        <taxon>Viridiplantae</taxon>
        <taxon>Streptophyta</taxon>
        <taxon>Embryophyta</taxon>
        <taxon>Tracheophyta</taxon>
        <taxon>Spermatophyta</taxon>
        <taxon>Magnoliopsida</taxon>
        <taxon>Liliopsida</taxon>
        <taxon>Poales</taxon>
        <taxon>Poaceae</taxon>
        <taxon>BOP clade</taxon>
        <taxon>Pooideae</taxon>
        <taxon>Triticodae</taxon>
        <taxon>Triticeae</taxon>
        <taxon>Triticinae</taxon>
        <taxon>Aegilops</taxon>
    </lineage>
</organism>
<comment type="similarity">
    <text evidence="1">Belongs to the nucleobase:cation symporter-2 (NCS2) (TC 2.A.40) family.</text>
</comment>
<reference evidence="4" key="3">
    <citation type="journal article" date="2017" name="Nature">
        <title>Genome sequence of the progenitor of the wheat D genome Aegilops tauschii.</title>
        <authorList>
            <person name="Luo M.C."/>
            <person name="Gu Y.Q."/>
            <person name="Puiu D."/>
            <person name="Wang H."/>
            <person name="Twardziok S.O."/>
            <person name="Deal K.R."/>
            <person name="Huo N."/>
            <person name="Zhu T."/>
            <person name="Wang L."/>
            <person name="Wang Y."/>
            <person name="McGuire P.E."/>
            <person name="Liu S."/>
            <person name="Long H."/>
            <person name="Ramasamy R.K."/>
            <person name="Rodriguez J.C."/>
            <person name="Van S.L."/>
            <person name="Yuan L."/>
            <person name="Wang Z."/>
            <person name="Xia Z."/>
            <person name="Xiao L."/>
            <person name="Anderson O.D."/>
            <person name="Ouyang S."/>
            <person name="Liang Y."/>
            <person name="Zimin A.V."/>
            <person name="Pertea G."/>
            <person name="Qi P."/>
            <person name="Bennetzen J.L."/>
            <person name="Dai X."/>
            <person name="Dawson M.W."/>
            <person name="Muller H.G."/>
            <person name="Kugler K."/>
            <person name="Rivarola-Duarte L."/>
            <person name="Spannagl M."/>
            <person name="Mayer K.F.X."/>
            <person name="Lu F.H."/>
            <person name="Bevan M.W."/>
            <person name="Leroy P."/>
            <person name="Li P."/>
            <person name="You F.M."/>
            <person name="Sun Q."/>
            <person name="Liu Z."/>
            <person name="Lyons E."/>
            <person name="Wicker T."/>
            <person name="Salzberg S.L."/>
            <person name="Devos K.M."/>
            <person name="Dvorak J."/>
        </authorList>
    </citation>
    <scope>NUCLEOTIDE SEQUENCE [LARGE SCALE GENOMIC DNA]</scope>
    <source>
        <strain evidence="4">cv. AL8/78</strain>
    </source>
</reference>
<proteinExistence type="inferred from homology"/>
<feature type="transmembrane region" description="Helical" evidence="3">
    <location>
        <begin position="197"/>
        <end position="215"/>
    </location>
</feature>
<keyword evidence="3" id="KW-0472">Membrane</keyword>
<feature type="transmembrane region" description="Helical" evidence="3">
    <location>
        <begin position="221"/>
        <end position="239"/>
    </location>
</feature>
<dbReference type="AlphaFoldDB" id="A0A453FJV9"/>
<dbReference type="Proteomes" id="UP000015105">
    <property type="component" value="Chromosome 3D"/>
</dbReference>
<protein>
    <submittedName>
        <fullName evidence="4">Uncharacterized protein</fullName>
    </submittedName>
</protein>
<dbReference type="PANTHER" id="PTHR11119">
    <property type="entry name" value="XANTHINE-URACIL / VITAMIN C PERMEASE FAMILY MEMBER"/>
    <property type="match status" value="1"/>
</dbReference>
<reference evidence="5" key="1">
    <citation type="journal article" date="2014" name="Science">
        <title>Ancient hybridizations among the ancestral genomes of bread wheat.</title>
        <authorList>
            <consortium name="International Wheat Genome Sequencing Consortium,"/>
            <person name="Marcussen T."/>
            <person name="Sandve S.R."/>
            <person name="Heier L."/>
            <person name="Spannagl M."/>
            <person name="Pfeifer M."/>
            <person name="Jakobsen K.S."/>
            <person name="Wulff B.B."/>
            <person name="Steuernagel B."/>
            <person name="Mayer K.F."/>
            <person name="Olsen O.A."/>
        </authorList>
    </citation>
    <scope>NUCLEOTIDE SEQUENCE [LARGE SCALE GENOMIC DNA]</scope>
    <source>
        <strain evidence="5">cv. AL8/78</strain>
    </source>
</reference>